<keyword evidence="1" id="KW-0862">Zinc</keyword>
<name>A0ABD2W1G4_9HYME</name>
<sequence>MPTHMHNLTQANANGGSEPTSHLYINREVIKLVDRNNFQQYQYFAAARGTSSGIGYMPMVIGIATNNNVAPCDVNRPRGQDIVESEHSQVRKNQQTRDLPAPPRRSHQQVDFDAIEQASSEAELSGEDQWQTPGLLEERPRMTPASTSRQVAFGIDGSYRADVGAPVTDQRRGTKRKTNVEQTDYDSYFTPSAYASRPPPRWMEPSSRYMTDDRLHYGNSMHEQAAASQRHRGREDKGENAEEFIDQVNDYIAASGLSLDDALGAIPYLLTKRALIWYRTIKDRLDTREDFVEKFKNQYIGEYDREDLMEDLRNRTQGKGEKIVTFLTSHRYIVSRFTRPPSQKQQLEMAWRNLLPEYRRALLNPYIPTLDDLERHGRQWERQRDLDLRYTPPPPAERMRVQGDAFRGPTPRARVAAVEVDNDEDDESALEQAVQGTSSRPTRAPESTSDGNSHPAGQRSELHFNAAAHRPASPYPGDVSMPKEFVGACFIFQRVGHRASECPEVKCYNCDEQGHLSRDCPKPRAPTPTVSCQNCNAPNTPDLPNDILASSTSGFQTECLVTQELGQHGQQIYMTSYGDLVCAEISNPRTDPIDYLRRERGEVDEMGHRIWPVASVMHDIELIDLPSLEHDNRMYVTVKIRNDTYHALLDPGATASVIGTTLSKRYRDYLVSCRSRSIEVDFQHRRRHSYHQLQSRSRHRSRDYPWYGFCWRFDVDVRLGRRLWRVNEGPWRESVEINTTPTPALYAECAALKVVDDDKIERIHTVVNRILAERTTPPGETTIIKHHIKLIDDVPIKLKLRGMSPRMWAVAKQIVEKWFEEGIIEKSASDY</sequence>
<feature type="compositionally biased region" description="Acidic residues" evidence="2">
    <location>
        <begin position="420"/>
        <end position="429"/>
    </location>
</feature>
<dbReference type="InterPro" id="IPR001878">
    <property type="entry name" value="Znf_CCHC"/>
</dbReference>
<evidence type="ECO:0000259" key="3">
    <source>
        <dbReference type="PROSITE" id="PS50158"/>
    </source>
</evidence>
<dbReference type="SUPFAM" id="SSF56672">
    <property type="entry name" value="DNA/RNA polymerases"/>
    <property type="match status" value="1"/>
</dbReference>
<dbReference type="EMBL" id="JBJJXI010000142">
    <property type="protein sequence ID" value="KAL3386947.1"/>
    <property type="molecule type" value="Genomic_DNA"/>
</dbReference>
<dbReference type="InterPro" id="IPR036875">
    <property type="entry name" value="Znf_CCHC_sf"/>
</dbReference>
<evidence type="ECO:0000313" key="4">
    <source>
        <dbReference type="EMBL" id="KAL3386947.1"/>
    </source>
</evidence>
<evidence type="ECO:0000256" key="1">
    <source>
        <dbReference type="PROSITE-ProRule" id="PRU00047"/>
    </source>
</evidence>
<proteinExistence type="predicted"/>
<feature type="region of interest" description="Disordered" evidence="2">
    <location>
        <begin position="1"/>
        <end position="20"/>
    </location>
</feature>
<keyword evidence="1" id="KW-0863">Zinc-finger</keyword>
<dbReference type="Gene3D" id="4.10.60.10">
    <property type="entry name" value="Zinc finger, CCHC-type"/>
    <property type="match status" value="1"/>
</dbReference>
<protein>
    <recommendedName>
        <fullName evidence="3">CCHC-type domain-containing protein</fullName>
    </recommendedName>
</protein>
<dbReference type="Pfam" id="PF00098">
    <property type="entry name" value="zf-CCHC"/>
    <property type="match status" value="1"/>
</dbReference>
<gene>
    <name evidence="4" type="ORF">TKK_017717</name>
</gene>
<feature type="region of interest" description="Disordered" evidence="2">
    <location>
        <begin position="84"/>
        <end position="109"/>
    </location>
</feature>
<feature type="compositionally biased region" description="Polar residues" evidence="2">
    <location>
        <begin position="434"/>
        <end position="452"/>
    </location>
</feature>
<dbReference type="SUPFAM" id="SSF57756">
    <property type="entry name" value="Retrovirus zinc finger-like domains"/>
    <property type="match status" value="1"/>
</dbReference>
<dbReference type="AlphaFoldDB" id="A0ABD2W1G4"/>
<reference evidence="4 5" key="1">
    <citation type="journal article" date="2024" name="bioRxiv">
        <title>A reference genome for Trichogramma kaykai: A tiny desert-dwelling parasitoid wasp with competing sex-ratio distorters.</title>
        <authorList>
            <person name="Culotta J."/>
            <person name="Lindsey A.R."/>
        </authorList>
    </citation>
    <scope>NUCLEOTIDE SEQUENCE [LARGE SCALE GENOMIC DNA]</scope>
    <source>
        <strain evidence="4 5">KSX58</strain>
    </source>
</reference>
<dbReference type="Proteomes" id="UP001627154">
    <property type="component" value="Unassembled WGS sequence"/>
</dbReference>
<keyword evidence="5" id="KW-1185">Reference proteome</keyword>
<evidence type="ECO:0000256" key="2">
    <source>
        <dbReference type="SAM" id="MobiDB-lite"/>
    </source>
</evidence>
<keyword evidence="1" id="KW-0479">Metal-binding</keyword>
<dbReference type="InterPro" id="IPR043502">
    <property type="entry name" value="DNA/RNA_pol_sf"/>
</dbReference>
<comment type="caution">
    <text evidence="4">The sequence shown here is derived from an EMBL/GenBank/DDBJ whole genome shotgun (WGS) entry which is preliminary data.</text>
</comment>
<accession>A0ABD2W1G4</accession>
<evidence type="ECO:0000313" key="5">
    <source>
        <dbReference type="Proteomes" id="UP001627154"/>
    </source>
</evidence>
<dbReference type="PROSITE" id="PS50158">
    <property type="entry name" value="ZF_CCHC"/>
    <property type="match status" value="1"/>
</dbReference>
<dbReference type="GO" id="GO:0008270">
    <property type="term" value="F:zinc ion binding"/>
    <property type="evidence" value="ECO:0007669"/>
    <property type="project" value="UniProtKB-KW"/>
</dbReference>
<organism evidence="4 5">
    <name type="scientific">Trichogramma kaykai</name>
    <dbReference type="NCBI Taxonomy" id="54128"/>
    <lineage>
        <taxon>Eukaryota</taxon>
        <taxon>Metazoa</taxon>
        <taxon>Ecdysozoa</taxon>
        <taxon>Arthropoda</taxon>
        <taxon>Hexapoda</taxon>
        <taxon>Insecta</taxon>
        <taxon>Pterygota</taxon>
        <taxon>Neoptera</taxon>
        <taxon>Endopterygota</taxon>
        <taxon>Hymenoptera</taxon>
        <taxon>Apocrita</taxon>
        <taxon>Proctotrupomorpha</taxon>
        <taxon>Chalcidoidea</taxon>
        <taxon>Trichogrammatidae</taxon>
        <taxon>Trichogramma</taxon>
    </lineage>
</organism>
<feature type="region of interest" description="Disordered" evidence="2">
    <location>
        <begin position="384"/>
        <end position="458"/>
    </location>
</feature>
<dbReference type="SMART" id="SM00343">
    <property type="entry name" value="ZnF_C2HC"/>
    <property type="match status" value="2"/>
</dbReference>
<feature type="domain" description="CCHC-type" evidence="3">
    <location>
        <begin position="506"/>
        <end position="522"/>
    </location>
</feature>
<dbReference type="GO" id="GO:0071897">
    <property type="term" value="P:DNA biosynthetic process"/>
    <property type="evidence" value="ECO:0007669"/>
    <property type="project" value="UniProtKB-ARBA"/>
</dbReference>